<proteinExistence type="predicted"/>
<protein>
    <submittedName>
        <fullName evidence="1">24160_t:CDS:1</fullName>
    </submittedName>
</protein>
<sequence>MEYVRSINFFPSIANYFKSFFEAKEHLETSKQSSFCLRHRTYADKASANSSFKCPYSLIEDSIKIKDGIISGYIINSENNLEFIFELYILEIGAVRIRINEKNPLKPRYDKVKDWVLVQDPLTTLKYNLIPSKPGITAFSFGEENNKTISIYNSPFQVEILVNDIPTIILNDRCLLNFEHLREEEQNIESLIPTNQCNGENSIHKVETFGNNLNTKSNGKFQSKDIKNHSKSQHRIRFSKGPGSIGLDISFPGFNHVYGIPEHTSPLSLKETRGGIDAYSDPYRMYNLDVFRYEIDCPKAIYGSIPFMMAHRKGASAAILWLNASETYIDITKSKENEHNLSGKFIHSTNTHWFSESGIIDVFTFLGNTSSEIFRQYGLLTGFTALPQYFAIGYHQCRYSYLSQKDVAKVDEGFDEHDIPYDVLWLDIDHTDGKKYFTWNTYNFPDPEKMQKDLMAKGRKMVAIIDPHIKRDKNYYIYKEANDLDLFVKDSHGSSSWVDYTNPSAQE</sequence>
<feature type="non-terminal residue" evidence="1">
    <location>
        <position position="507"/>
    </location>
</feature>
<comment type="caution">
    <text evidence="1">The sequence shown here is derived from an EMBL/GenBank/DDBJ whole genome shotgun (WGS) entry which is preliminary data.</text>
</comment>
<organism evidence="1 2">
    <name type="scientific">Racocetra persica</name>
    <dbReference type="NCBI Taxonomy" id="160502"/>
    <lineage>
        <taxon>Eukaryota</taxon>
        <taxon>Fungi</taxon>
        <taxon>Fungi incertae sedis</taxon>
        <taxon>Mucoromycota</taxon>
        <taxon>Glomeromycotina</taxon>
        <taxon>Glomeromycetes</taxon>
        <taxon>Diversisporales</taxon>
        <taxon>Gigasporaceae</taxon>
        <taxon>Racocetra</taxon>
    </lineage>
</organism>
<reference evidence="1" key="1">
    <citation type="submission" date="2021-06" db="EMBL/GenBank/DDBJ databases">
        <authorList>
            <person name="Kallberg Y."/>
            <person name="Tangrot J."/>
            <person name="Rosling A."/>
        </authorList>
    </citation>
    <scope>NUCLEOTIDE SEQUENCE</scope>
    <source>
        <strain evidence="1">MA461A</strain>
    </source>
</reference>
<name>A0ACA9MPI5_9GLOM</name>
<dbReference type="Proteomes" id="UP000789920">
    <property type="component" value="Unassembled WGS sequence"/>
</dbReference>
<evidence type="ECO:0000313" key="1">
    <source>
        <dbReference type="EMBL" id="CAG8603291.1"/>
    </source>
</evidence>
<accession>A0ACA9MPI5</accession>
<keyword evidence="2" id="KW-1185">Reference proteome</keyword>
<gene>
    <name evidence="1" type="ORF">RPERSI_LOCUS6004</name>
</gene>
<evidence type="ECO:0000313" key="2">
    <source>
        <dbReference type="Proteomes" id="UP000789920"/>
    </source>
</evidence>
<dbReference type="EMBL" id="CAJVQC010009327">
    <property type="protein sequence ID" value="CAG8603291.1"/>
    <property type="molecule type" value="Genomic_DNA"/>
</dbReference>